<feature type="domain" description="Transcription factor CBF/NF-Y/archaeal histone" evidence="7">
    <location>
        <begin position="6"/>
        <end position="66"/>
    </location>
</feature>
<reference evidence="9" key="3">
    <citation type="submission" date="2021-05" db="EMBL/GenBank/DDBJ databases">
        <title>Protein family content uncovers lineage relationships and bacterial pathway maintenance mechanisms in DPANN archaea.</title>
        <authorList>
            <person name="Castelle C.J."/>
            <person name="Meheust R."/>
            <person name="Jaffe A.L."/>
            <person name="Seitz K."/>
            <person name="Gong X."/>
            <person name="Baker B.J."/>
            <person name="Banfield J.F."/>
        </authorList>
    </citation>
    <scope>NUCLEOTIDE SEQUENCE</scope>
    <source>
        <strain evidence="9">RIFCSPHIGHO2_01_FULL_GW2011_AR10_43_9</strain>
    </source>
</reference>
<protein>
    <submittedName>
        <fullName evidence="8">Histone</fullName>
    </submittedName>
    <submittedName>
        <fullName evidence="9">NFYB/HAP3 family transcription factor subunit</fullName>
    </submittedName>
</protein>
<dbReference type="NCBIfam" id="NF043032">
    <property type="entry name" value="archaea_histone"/>
    <property type="match status" value="1"/>
</dbReference>
<dbReference type="InterPro" id="IPR003958">
    <property type="entry name" value="CBFA_NFYB_domain"/>
</dbReference>
<evidence type="ECO:0000313" key="9">
    <source>
        <dbReference type="EMBL" id="MBS3059612.1"/>
    </source>
</evidence>
<evidence type="ECO:0000259" key="7">
    <source>
        <dbReference type="Pfam" id="PF00808"/>
    </source>
</evidence>
<reference evidence="9" key="2">
    <citation type="submission" date="2021-03" db="EMBL/GenBank/DDBJ databases">
        <authorList>
            <person name="Jaffe A."/>
        </authorList>
    </citation>
    <scope>NUCLEOTIDE SEQUENCE</scope>
    <source>
        <strain evidence="9">RIFCSPHIGHO2_01_FULL_GW2011_AR10_43_9</strain>
    </source>
</reference>
<evidence type="ECO:0000256" key="1">
    <source>
        <dbReference type="ARBA" id="ARBA00004286"/>
    </source>
</evidence>
<dbReference type="SUPFAM" id="SSF47113">
    <property type="entry name" value="Histone-fold"/>
    <property type="match status" value="1"/>
</dbReference>
<evidence type="ECO:0000256" key="6">
    <source>
        <dbReference type="ARBA" id="ARBA00023125"/>
    </source>
</evidence>
<sequence length="70" mass="7431">MAEKILPLAAVDRIIRKGGAARVSEDAAAALAEILEDYGVKISQKAAEFAGHAKRKTIVGADIRLAEKSR</sequence>
<dbReference type="EMBL" id="JAGVWF010000060">
    <property type="protein sequence ID" value="MBS3059612.1"/>
    <property type="molecule type" value="Genomic_DNA"/>
</dbReference>
<dbReference type="GO" id="GO:0005737">
    <property type="term" value="C:cytoplasm"/>
    <property type="evidence" value="ECO:0007669"/>
    <property type="project" value="UniProtKB-SubCell"/>
</dbReference>
<dbReference type="GO" id="GO:0005694">
    <property type="term" value="C:chromosome"/>
    <property type="evidence" value="ECO:0007669"/>
    <property type="project" value="UniProtKB-SubCell"/>
</dbReference>
<dbReference type="Gene3D" id="1.10.20.10">
    <property type="entry name" value="Histone, subunit A"/>
    <property type="match status" value="1"/>
</dbReference>
<comment type="subcellular location">
    <subcellularLocation>
        <location evidence="1">Chromosome</location>
    </subcellularLocation>
    <subcellularLocation>
        <location evidence="2">Cytoplasm</location>
    </subcellularLocation>
</comment>
<evidence type="ECO:0000256" key="2">
    <source>
        <dbReference type="ARBA" id="ARBA00004496"/>
    </source>
</evidence>
<evidence type="ECO:0000313" key="10">
    <source>
        <dbReference type="Proteomes" id="UP000577419"/>
    </source>
</evidence>
<dbReference type="Pfam" id="PF00808">
    <property type="entry name" value="CBFD_NFYB_HMF"/>
    <property type="match status" value="1"/>
</dbReference>
<dbReference type="SMR" id="A0A7J4ITH3"/>
<reference evidence="8" key="1">
    <citation type="journal article" date="2020" name="bioRxiv">
        <title>A rank-normalized archaeal taxonomy based on genome phylogeny resolves widespread incomplete and uneven classifications.</title>
        <authorList>
            <person name="Rinke C."/>
            <person name="Chuvochina M."/>
            <person name="Mussig A.J."/>
            <person name="Chaumeil P.-A."/>
            <person name="Waite D.W."/>
            <person name="Whitman W.B."/>
            <person name="Parks D.H."/>
            <person name="Hugenholtz P."/>
        </authorList>
    </citation>
    <scope>NUCLEOTIDE SEQUENCE</scope>
    <source>
        <strain evidence="8">UBA10011</strain>
    </source>
</reference>
<dbReference type="Proteomes" id="UP000577419">
    <property type="component" value="Unassembled WGS sequence"/>
</dbReference>
<keyword evidence="6" id="KW-0238">DNA-binding</keyword>
<dbReference type="EMBL" id="DUFG01000027">
    <property type="protein sequence ID" value="HIH08803.1"/>
    <property type="molecule type" value="Genomic_DNA"/>
</dbReference>
<comment type="caution">
    <text evidence="8">The sequence shown here is derived from an EMBL/GenBank/DDBJ whole genome shotgun (WGS) entry which is preliminary data.</text>
</comment>
<evidence type="ECO:0000256" key="3">
    <source>
        <dbReference type="ARBA" id="ARBA00008264"/>
    </source>
</evidence>
<dbReference type="InterPro" id="IPR009072">
    <property type="entry name" value="Histone-fold"/>
</dbReference>
<gene>
    <name evidence="8" type="ORF">HA237_05550</name>
    <name evidence="9" type="ORF">J4224_04275</name>
</gene>
<evidence type="ECO:0000313" key="8">
    <source>
        <dbReference type="EMBL" id="HIH08803.1"/>
    </source>
</evidence>
<dbReference type="AlphaFoldDB" id="A0A7J4ITH3"/>
<dbReference type="Proteomes" id="UP000683213">
    <property type="component" value="Unassembled WGS sequence"/>
</dbReference>
<comment type="similarity">
    <text evidence="3">Belongs to the archaeal histone HMF family.</text>
</comment>
<keyword evidence="4" id="KW-0158">Chromosome</keyword>
<evidence type="ECO:0000256" key="4">
    <source>
        <dbReference type="ARBA" id="ARBA00022454"/>
    </source>
</evidence>
<name>A0A7J4ITH3_9ARCH</name>
<dbReference type="CDD" id="cd22909">
    <property type="entry name" value="HFD_archaea_histone-like"/>
    <property type="match status" value="1"/>
</dbReference>
<proteinExistence type="inferred from homology"/>
<dbReference type="InterPro" id="IPR050004">
    <property type="entry name" value="HmfB-like"/>
</dbReference>
<evidence type="ECO:0000256" key="5">
    <source>
        <dbReference type="ARBA" id="ARBA00022490"/>
    </source>
</evidence>
<dbReference type="GO" id="GO:0046982">
    <property type="term" value="F:protein heterodimerization activity"/>
    <property type="evidence" value="ECO:0007669"/>
    <property type="project" value="InterPro"/>
</dbReference>
<accession>A0A7J4ITH3</accession>
<keyword evidence="5" id="KW-0963">Cytoplasm</keyword>
<dbReference type="GO" id="GO:0003677">
    <property type="term" value="F:DNA binding"/>
    <property type="evidence" value="ECO:0007669"/>
    <property type="project" value="UniProtKB-KW"/>
</dbReference>
<dbReference type="InterPro" id="IPR050947">
    <property type="entry name" value="Archaeal_histone_HMF"/>
</dbReference>
<dbReference type="PANTHER" id="PTHR47828">
    <property type="entry name" value="ARCHAEAL HISTONE A"/>
    <property type="match status" value="1"/>
</dbReference>
<dbReference type="PANTHER" id="PTHR47828:SF1">
    <property type="entry name" value="ARCHAEAL HISTONE A"/>
    <property type="match status" value="1"/>
</dbReference>
<organism evidence="8 10">
    <name type="scientific">Candidatus Iainarchaeum sp</name>
    <dbReference type="NCBI Taxonomy" id="3101447"/>
    <lineage>
        <taxon>Archaea</taxon>
        <taxon>Candidatus Iainarchaeota</taxon>
        <taxon>Candidatus Iainarchaeia</taxon>
        <taxon>Candidatus Iainarchaeales</taxon>
        <taxon>Candidatus Iainarchaeaceae</taxon>
        <taxon>Candidatus Iainarchaeum</taxon>
    </lineage>
</organism>